<dbReference type="PROSITE" id="PS00061">
    <property type="entry name" value="ADH_SHORT"/>
    <property type="match status" value="1"/>
</dbReference>
<accession>A0A2U1T6V6</accession>
<dbReference type="PRINTS" id="PR00081">
    <property type="entry name" value="GDHRDH"/>
</dbReference>
<dbReference type="InterPro" id="IPR002347">
    <property type="entry name" value="SDR_fam"/>
</dbReference>
<comment type="caution">
    <text evidence="3">The sequence shown here is derived from an EMBL/GenBank/DDBJ whole genome shotgun (WGS) entry which is preliminary data.</text>
</comment>
<evidence type="ECO:0000313" key="3">
    <source>
        <dbReference type="EMBL" id="PWC01705.1"/>
    </source>
</evidence>
<dbReference type="Proteomes" id="UP000244989">
    <property type="component" value="Unassembled WGS sequence"/>
</dbReference>
<evidence type="ECO:0000256" key="2">
    <source>
        <dbReference type="ARBA" id="ARBA00023002"/>
    </source>
</evidence>
<keyword evidence="2" id="KW-0560">Oxidoreductase</keyword>
<reference evidence="4" key="1">
    <citation type="submission" date="2018-04" db="EMBL/GenBank/DDBJ databases">
        <authorList>
            <person name="Liu S."/>
            <person name="Wang Z."/>
            <person name="Li J."/>
        </authorList>
    </citation>
    <scope>NUCLEOTIDE SEQUENCE [LARGE SCALE GENOMIC DNA]</scope>
    <source>
        <strain evidence="4">2189</strain>
    </source>
</reference>
<dbReference type="InterPro" id="IPR020904">
    <property type="entry name" value="Sc_DH/Rdtase_CS"/>
</dbReference>
<dbReference type="PRINTS" id="PR00080">
    <property type="entry name" value="SDRFAMILY"/>
</dbReference>
<comment type="similarity">
    <text evidence="1">Belongs to the short-chain dehydrogenases/reductases (SDR) family.</text>
</comment>
<evidence type="ECO:0000256" key="1">
    <source>
        <dbReference type="ARBA" id="ARBA00006484"/>
    </source>
</evidence>
<dbReference type="AlphaFoldDB" id="A0A2U1T6V6"/>
<dbReference type="RefSeq" id="WP_108431871.1">
    <property type="nucleotide sequence ID" value="NZ_CP026947.1"/>
</dbReference>
<dbReference type="Gene3D" id="3.40.50.720">
    <property type="entry name" value="NAD(P)-binding Rossmann-like Domain"/>
    <property type="match status" value="1"/>
</dbReference>
<dbReference type="PANTHER" id="PTHR24321:SF8">
    <property type="entry name" value="ESTRADIOL 17-BETA-DEHYDROGENASE 8-RELATED"/>
    <property type="match status" value="1"/>
</dbReference>
<dbReference type="NCBIfam" id="NF005559">
    <property type="entry name" value="PRK07231.1"/>
    <property type="match status" value="1"/>
</dbReference>
<evidence type="ECO:0000313" key="4">
    <source>
        <dbReference type="Proteomes" id="UP000244989"/>
    </source>
</evidence>
<dbReference type="OrthoDB" id="3542748at2"/>
<protein>
    <submittedName>
        <fullName evidence="3">3-oxoacyl-ACP reductase</fullName>
    </submittedName>
</protein>
<organism evidence="3 4">
    <name type="scientific">Corynebacterium yudongzhengii</name>
    <dbReference type="NCBI Taxonomy" id="2080740"/>
    <lineage>
        <taxon>Bacteria</taxon>
        <taxon>Bacillati</taxon>
        <taxon>Actinomycetota</taxon>
        <taxon>Actinomycetes</taxon>
        <taxon>Mycobacteriales</taxon>
        <taxon>Corynebacteriaceae</taxon>
        <taxon>Corynebacterium</taxon>
    </lineage>
</organism>
<dbReference type="Pfam" id="PF13561">
    <property type="entry name" value="adh_short_C2"/>
    <property type="match status" value="1"/>
</dbReference>
<proteinExistence type="inferred from homology"/>
<dbReference type="InterPro" id="IPR036291">
    <property type="entry name" value="NAD(P)-bd_dom_sf"/>
</dbReference>
<dbReference type="FunFam" id="3.40.50.720:FF:000084">
    <property type="entry name" value="Short-chain dehydrogenase reductase"/>
    <property type="match status" value="1"/>
</dbReference>
<gene>
    <name evidence="3" type="ORF">DF222_06255</name>
</gene>
<dbReference type="KEGG" id="cyz:C3B44_07735"/>
<dbReference type="EMBL" id="QEEZ01000009">
    <property type="protein sequence ID" value="PWC01705.1"/>
    <property type="molecule type" value="Genomic_DNA"/>
</dbReference>
<dbReference type="SUPFAM" id="SSF51735">
    <property type="entry name" value="NAD(P)-binding Rossmann-fold domains"/>
    <property type="match status" value="1"/>
</dbReference>
<name>A0A2U1T6V6_9CORY</name>
<dbReference type="PANTHER" id="PTHR24321">
    <property type="entry name" value="DEHYDROGENASES, SHORT CHAIN"/>
    <property type="match status" value="1"/>
</dbReference>
<keyword evidence="4" id="KW-1185">Reference proteome</keyword>
<dbReference type="GO" id="GO:0016491">
    <property type="term" value="F:oxidoreductase activity"/>
    <property type="evidence" value="ECO:0007669"/>
    <property type="project" value="UniProtKB-KW"/>
</dbReference>
<sequence>MADYAGLKGKVALITGAGSGIGEAIALDLGAHGVKVVATDINEESAQKVAEEIKQAGGEAAALKHDATSAEEHQKAVAFAVETFGSLDLAVNNAGIGGTDEPTGEITPEKWNAVIDVNINGVAFGNRYQIEQFEKQDNTNECAIVNLASVAGTVAVRNNSAYTTAKHAVVGLTKTAAVEYAADGIRVNAVGPGYIDTPLLSKLPAEVRETLVDKHPMGRLGRAAEVAKLVSFLLSEDASFITGSYHLVDGGYTTV</sequence>